<evidence type="ECO:0000256" key="1">
    <source>
        <dbReference type="SAM" id="MobiDB-lite"/>
    </source>
</evidence>
<proteinExistence type="predicted"/>
<name>A0ABP9HQP5_9ACTN</name>
<reference evidence="3" key="1">
    <citation type="journal article" date="2019" name="Int. J. Syst. Evol. Microbiol.">
        <title>The Global Catalogue of Microorganisms (GCM) 10K type strain sequencing project: providing services to taxonomists for standard genome sequencing and annotation.</title>
        <authorList>
            <consortium name="The Broad Institute Genomics Platform"/>
            <consortium name="The Broad Institute Genome Sequencing Center for Infectious Disease"/>
            <person name="Wu L."/>
            <person name="Ma J."/>
        </authorList>
    </citation>
    <scope>NUCLEOTIDE SEQUENCE [LARGE SCALE GENOMIC DNA]</scope>
    <source>
        <strain evidence="3">JCM 17986</strain>
    </source>
</reference>
<evidence type="ECO:0000313" key="2">
    <source>
        <dbReference type="EMBL" id="GAA4975994.1"/>
    </source>
</evidence>
<dbReference type="Proteomes" id="UP001500466">
    <property type="component" value="Unassembled WGS sequence"/>
</dbReference>
<keyword evidence="3" id="KW-1185">Reference proteome</keyword>
<gene>
    <name evidence="2" type="ORF">GCM10023205_48780</name>
</gene>
<comment type="caution">
    <text evidence="2">The sequence shown here is derived from an EMBL/GenBank/DDBJ whole genome shotgun (WGS) entry which is preliminary data.</text>
</comment>
<sequence>MMIDWVAMSEREYFANVAKRPSMFFPGTGYRAAICFLEGYGQSAARRGGSWLPGWQQWLHQRVGETGNLGWIAHVLMLVGPDLGRRIDSFTAEENERAVARLFQLIDEYLALRESEADDGARDEADRAEVTGRDGAV</sequence>
<evidence type="ECO:0008006" key="4">
    <source>
        <dbReference type="Google" id="ProtNLM"/>
    </source>
</evidence>
<evidence type="ECO:0000313" key="3">
    <source>
        <dbReference type="Proteomes" id="UP001500466"/>
    </source>
</evidence>
<accession>A0ABP9HQP5</accession>
<protein>
    <recommendedName>
        <fullName evidence="4">CRISPR type III-B/RAMP module-associated protein Cmr5</fullName>
    </recommendedName>
</protein>
<dbReference type="EMBL" id="BAABHS010000017">
    <property type="protein sequence ID" value="GAA4975994.1"/>
    <property type="molecule type" value="Genomic_DNA"/>
</dbReference>
<feature type="region of interest" description="Disordered" evidence="1">
    <location>
        <begin position="117"/>
        <end position="137"/>
    </location>
</feature>
<organism evidence="2 3">
    <name type="scientific">Yinghuangia aomiensis</name>
    <dbReference type="NCBI Taxonomy" id="676205"/>
    <lineage>
        <taxon>Bacteria</taxon>
        <taxon>Bacillati</taxon>
        <taxon>Actinomycetota</taxon>
        <taxon>Actinomycetes</taxon>
        <taxon>Kitasatosporales</taxon>
        <taxon>Streptomycetaceae</taxon>
        <taxon>Yinghuangia</taxon>
    </lineage>
</organism>